<gene>
    <name evidence="2" type="ORF">BD410DRAFT_607266</name>
</gene>
<keyword evidence="3" id="KW-1185">Reference proteome</keyword>
<accession>A0A4Y7QEY3</accession>
<protein>
    <submittedName>
        <fullName evidence="2">Uncharacterized protein</fullName>
    </submittedName>
</protein>
<dbReference type="EMBL" id="ML170163">
    <property type="protein sequence ID" value="TDL25768.1"/>
    <property type="molecule type" value="Genomic_DNA"/>
</dbReference>
<sequence>MDQEDDAGDIGLAKINDHSIFVNVPVSKPRRPIPHLRRVSSSFTTSPTSPEDPNKLNIAPTRSPSALARSQTLPRIRPRSPLLAPSSLKFDAPPLDDQITAAVRRWIHCIVLGTSILLPVIPL</sequence>
<feature type="compositionally biased region" description="Polar residues" evidence="1">
    <location>
        <begin position="60"/>
        <end position="73"/>
    </location>
</feature>
<dbReference type="Proteomes" id="UP000294933">
    <property type="component" value="Unassembled WGS sequence"/>
</dbReference>
<evidence type="ECO:0000313" key="3">
    <source>
        <dbReference type="Proteomes" id="UP000294933"/>
    </source>
</evidence>
<dbReference type="VEuPathDB" id="FungiDB:BD410DRAFT_607266"/>
<dbReference type="AlphaFoldDB" id="A0A4Y7QEY3"/>
<feature type="compositionally biased region" description="Low complexity" evidence="1">
    <location>
        <begin position="40"/>
        <end position="49"/>
    </location>
</feature>
<evidence type="ECO:0000256" key="1">
    <source>
        <dbReference type="SAM" id="MobiDB-lite"/>
    </source>
</evidence>
<organism evidence="2 3">
    <name type="scientific">Rickenella mellea</name>
    <dbReference type="NCBI Taxonomy" id="50990"/>
    <lineage>
        <taxon>Eukaryota</taxon>
        <taxon>Fungi</taxon>
        <taxon>Dikarya</taxon>
        <taxon>Basidiomycota</taxon>
        <taxon>Agaricomycotina</taxon>
        <taxon>Agaricomycetes</taxon>
        <taxon>Hymenochaetales</taxon>
        <taxon>Rickenellaceae</taxon>
        <taxon>Rickenella</taxon>
    </lineage>
</organism>
<feature type="compositionally biased region" description="Basic residues" evidence="1">
    <location>
        <begin position="28"/>
        <end position="38"/>
    </location>
</feature>
<evidence type="ECO:0000313" key="2">
    <source>
        <dbReference type="EMBL" id="TDL25768.1"/>
    </source>
</evidence>
<reference evidence="2 3" key="1">
    <citation type="submission" date="2018-06" db="EMBL/GenBank/DDBJ databases">
        <title>A transcriptomic atlas of mushroom development highlights an independent origin of complex multicellularity.</title>
        <authorList>
            <consortium name="DOE Joint Genome Institute"/>
            <person name="Krizsan K."/>
            <person name="Almasi E."/>
            <person name="Merenyi Z."/>
            <person name="Sahu N."/>
            <person name="Viragh M."/>
            <person name="Koszo T."/>
            <person name="Mondo S."/>
            <person name="Kiss B."/>
            <person name="Balint B."/>
            <person name="Kues U."/>
            <person name="Barry K."/>
            <person name="Hegedus J.C."/>
            <person name="Henrissat B."/>
            <person name="Johnson J."/>
            <person name="Lipzen A."/>
            <person name="Ohm R."/>
            <person name="Nagy I."/>
            <person name="Pangilinan J."/>
            <person name="Yan J."/>
            <person name="Xiong Y."/>
            <person name="Grigoriev I.V."/>
            <person name="Hibbett D.S."/>
            <person name="Nagy L.G."/>
        </authorList>
    </citation>
    <scope>NUCLEOTIDE SEQUENCE [LARGE SCALE GENOMIC DNA]</scope>
    <source>
        <strain evidence="2 3">SZMC22713</strain>
    </source>
</reference>
<name>A0A4Y7QEY3_9AGAM</name>
<feature type="region of interest" description="Disordered" evidence="1">
    <location>
        <begin position="27"/>
        <end position="84"/>
    </location>
</feature>
<proteinExistence type="predicted"/>